<feature type="domain" description="RRM" evidence="5">
    <location>
        <begin position="353"/>
        <end position="431"/>
    </location>
</feature>
<dbReference type="GO" id="GO:0003723">
    <property type="term" value="F:RNA binding"/>
    <property type="evidence" value="ECO:0007669"/>
    <property type="project" value="UniProtKB-UniRule"/>
</dbReference>
<evidence type="ECO:0000256" key="2">
    <source>
        <dbReference type="ARBA" id="ARBA00022884"/>
    </source>
</evidence>
<organism evidence="6 7">
    <name type="scientific">Hondaea fermentalgiana</name>
    <dbReference type="NCBI Taxonomy" id="2315210"/>
    <lineage>
        <taxon>Eukaryota</taxon>
        <taxon>Sar</taxon>
        <taxon>Stramenopiles</taxon>
        <taxon>Bigyra</taxon>
        <taxon>Labyrinthulomycetes</taxon>
        <taxon>Thraustochytrida</taxon>
        <taxon>Thraustochytriidae</taxon>
        <taxon>Hondaea</taxon>
    </lineage>
</organism>
<gene>
    <name evidence="6" type="ORF">FCC1311_072352</name>
</gene>
<keyword evidence="1" id="KW-0677">Repeat</keyword>
<dbReference type="PROSITE" id="PS50102">
    <property type="entry name" value="RRM"/>
    <property type="match status" value="3"/>
</dbReference>
<evidence type="ECO:0000256" key="4">
    <source>
        <dbReference type="SAM" id="MobiDB-lite"/>
    </source>
</evidence>
<feature type="compositionally biased region" description="Low complexity" evidence="4">
    <location>
        <begin position="240"/>
        <end position="250"/>
    </location>
</feature>
<dbReference type="Proteomes" id="UP000241890">
    <property type="component" value="Unassembled WGS sequence"/>
</dbReference>
<evidence type="ECO:0000256" key="3">
    <source>
        <dbReference type="PROSITE-ProRule" id="PRU00176"/>
    </source>
</evidence>
<feature type="region of interest" description="Disordered" evidence="4">
    <location>
        <begin position="87"/>
        <end position="114"/>
    </location>
</feature>
<dbReference type="SUPFAM" id="SSF54928">
    <property type="entry name" value="RNA-binding domain, RBD"/>
    <property type="match status" value="3"/>
</dbReference>
<proteinExistence type="predicted"/>
<dbReference type="Pfam" id="PF00076">
    <property type="entry name" value="RRM_1"/>
    <property type="match status" value="3"/>
</dbReference>
<name>A0A2R5GT06_9STRA</name>
<feature type="compositionally biased region" description="Polar residues" evidence="4">
    <location>
        <begin position="99"/>
        <end position="111"/>
    </location>
</feature>
<feature type="domain" description="RRM" evidence="5">
    <location>
        <begin position="118"/>
        <end position="199"/>
    </location>
</feature>
<sequence length="470" mass="49826">MAATTTTTTVTPSGESAGVYARFPKDVKIEEGPLREAMSSFGEVERVNLRAGSAQVIFKEGAEIASKAVEAGKVNVGDAEVGIEALRGRVRSSRKQNGTKKSADQPKQSTEAVAADPRAVYARVSQQEVSKEDVDAIFGKFGKVESIEVAKRKGRSDATHIFVTYEELAGADAVLKASAEDNTNLRLGEETFKVERRKRAPKAKASKKPQAEAAANGDEAPNGGKKKRSSNNKKKDNAEGENGAAAVAENGSRRTKAAPKSSVYVTNMVVSTDEAALKKAFEKFGAIKTASCQQRESFATISFAEESGVEAALAAAKEGKLEIEAKDGEKKRLSASRWRAAGRSGQATGAVENAVHVTGLGFSMPSEDDLKAIFSPLGEISSITVHRTRSFGIVRFEDPAAAAAAVDGGSANLELAPEDPEVPLVIELSDSTKASARNGRNGGRRRFDRRRGPRREQAKENGGETAAAQE</sequence>
<protein>
    <submittedName>
        <fullName evidence="6">RNA recognition motif domain containing protein</fullName>
    </submittedName>
</protein>
<dbReference type="Gene3D" id="3.30.70.330">
    <property type="match status" value="3"/>
</dbReference>
<comment type="caution">
    <text evidence="6">The sequence shown here is derived from an EMBL/GenBank/DDBJ whole genome shotgun (WGS) entry which is preliminary data.</text>
</comment>
<accession>A0A2R5GT06</accession>
<evidence type="ECO:0000259" key="5">
    <source>
        <dbReference type="PROSITE" id="PS50102"/>
    </source>
</evidence>
<evidence type="ECO:0000313" key="6">
    <source>
        <dbReference type="EMBL" id="GBG31014.1"/>
    </source>
</evidence>
<feature type="region of interest" description="Disordered" evidence="4">
    <location>
        <begin position="427"/>
        <end position="470"/>
    </location>
</feature>
<evidence type="ECO:0000256" key="1">
    <source>
        <dbReference type="ARBA" id="ARBA00022737"/>
    </source>
</evidence>
<feature type="region of interest" description="Disordered" evidence="4">
    <location>
        <begin position="190"/>
        <end position="261"/>
    </location>
</feature>
<reference evidence="6 7" key="1">
    <citation type="submission" date="2017-12" db="EMBL/GenBank/DDBJ databases">
        <title>Sequencing, de novo assembly and annotation of complete genome of a new Thraustochytrid species, strain FCC1311.</title>
        <authorList>
            <person name="Sedici K."/>
            <person name="Godart F."/>
            <person name="Aiese Cigliano R."/>
            <person name="Sanseverino W."/>
            <person name="Barakat M."/>
            <person name="Ortet P."/>
            <person name="Marechal E."/>
            <person name="Cagnac O."/>
            <person name="Amato A."/>
        </authorList>
    </citation>
    <scope>NUCLEOTIDE SEQUENCE [LARGE SCALE GENOMIC DNA]</scope>
</reference>
<feature type="compositionally biased region" description="Basic residues" evidence="4">
    <location>
        <begin position="442"/>
        <end position="453"/>
    </location>
</feature>
<feature type="domain" description="RRM" evidence="5">
    <location>
        <begin position="261"/>
        <end position="338"/>
    </location>
</feature>
<dbReference type="CDD" id="cd00590">
    <property type="entry name" value="RRM_SF"/>
    <property type="match status" value="3"/>
</dbReference>
<feature type="compositionally biased region" description="Basic residues" evidence="4">
    <location>
        <begin position="88"/>
        <end position="98"/>
    </location>
</feature>
<feature type="compositionally biased region" description="Basic residues" evidence="4">
    <location>
        <begin position="195"/>
        <end position="207"/>
    </location>
</feature>
<dbReference type="PANTHER" id="PTHR24012">
    <property type="entry name" value="RNA BINDING PROTEIN"/>
    <property type="match status" value="1"/>
</dbReference>
<dbReference type="InParanoid" id="A0A2R5GT06"/>
<dbReference type="InterPro" id="IPR012677">
    <property type="entry name" value="Nucleotide-bd_a/b_plait_sf"/>
</dbReference>
<keyword evidence="7" id="KW-1185">Reference proteome</keyword>
<dbReference type="InterPro" id="IPR035979">
    <property type="entry name" value="RBD_domain_sf"/>
</dbReference>
<dbReference type="EMBL" id="BEYU01000087">
    <property type="protein sequence ID" value="GBG31014.1"/>
    <property type="molecule type" value="Genomic_DNA"/>
</dbReference>
<dbReference type="InterPro" id="IPR000504">
    <property type="entry name" value="RRM_dom"/>
</dbReference>
<dbReference type="SMART" id="SM00360">
    <property type="entry name" value="RRM"/>
    <property type="match status" value="3"/>
</dbReference>
<keyword evidence="2 3" id="KW-0694">RNA-binding</keyword>
<evidence type="ECO:0000313" key="7">
    <source>
        <dbReference type="Proteomes" id="UP000241890"/>
    </source>
</evidence>
<dbReference type="AlphaFoldDB" id="A0A2R5GT06"/>